<keyword evidence="1" id="KW-0732">Signal</keyword>
<feature type="chain" id="PRO_5012455675" evidence="1">
    <location>
        <begin position="21"/>
        <end position="225"/>
    </location>
</feature>
<dbReference type="Proteomes" id="UP000185207">
    <property type="component" value="Unassembled WGS sequence"/>
</dbReference>
<gene>
    <name evidence="2" type="ORF">SAMN05444409_3655</name>
</gene>
<dbReference type="AlphaFoldDB" id="A0A1N6JPK9"/>
<dbReference type="OrthoDB" id="978006at2"/>
<evidence type="ECO:0000313" key="3">
    <source>
        <dbReference type="Proteomes" id="UP000185207"/>
    </source>
</evidence>
<evidence type="ECO:0000256" key="1">
    <source>
        <dbReference type="SAM" id="SignalP"/>
    </source>
</evidence>
<sequence>MNKFILIVFLLIADTIFAQAGNENISFSTGNFFMRGNRPSTKEKIIDGTPYINGNDFTKVIIEGYSKNVQNLRYNAYDDEMEFKEGEDIYFTNKEEGLKIDFPALKKTYQCLNYSYDNKNRFGYLVLLVDNPKYSLFKKEKVELLKGEKSPNAYSKDANDYYAKEKDVYLIKKDNTFSKLPKNQKEFINDFSLNKTEFDKFIKDNKLNFSKEEDLKKIITYFNSL</sequence>
<feature type="signal peptide" evidence="1">
    <location>
        <begin position="1"/>
        <end position="20"/>
    </location>
</feature>
<dbReference type="STRING" id="1416779.SAMN05444409_3655"/>
<name>A0A1N6JPK9_9FLAO</name>
<keyword evidence="3" id="KW-1185">Reference proteome</keyword>
<evidence type="ECO:0000313" key="2">
    <source>
        <dbReference type="EMBL" id="SIO46282.1"/>
    </source>
</evidence>
<dbReference type="EMBL" id="FSRK01000003">
    <property type="protein sequence ID" value="SIO46282.1"/>
    <property type="molecule type" value="Genomic_DNA"/>
</dbReference>
<accession>A0A1N6JPK9</accession>
<reference evidence="3" key="1">
    <citation type="submission" date="2016-11" db="EMBL/GenBank/DDBJ databases">
        <authorList>
            <person name="Varghese N."/>
            <person name="Submissions S."/>
        </authorList>
    </citation>
    <scope>NUCLEOTIDE SEQUENCE [LARGE SCALE GENOMIC DNA]</scope>
    <source>
        <strain evidence="3">DSM 27623</strain>
    </source>
</reference>
<organism evidence="2 3">
    <name type="scientific">Epilithonimonas zeae</name>
    <dbReference type="NCBI Taxonomy" id="1416779"/>
    <lineage>
        <taxon>Bacteria</taxon>
        <taxon>Pseudomonadati</taxon>
        <taxon>Bacteroidota</taxon>
        <taxon>Flavobacteriia</taxon>
        <taxon>Flavobacteriales</taxon>
        <taxon>Weeksellaceae</taxon>
        <taxon>Chryseobacterium group</taxon>
        <taxon>Epilithonimonas</taxon>
    </lineage>
</organism>
<proteinExistence type="predicted"/>
<protein>
    <submittedName>
        <fullName evidence="2">Uncharacterized protein</fullName>
    </submittedName>
</protein>
<dbReference type="RefSeq" id="WP_074236800.1">
    <property type="nucleotide sequence ID" value="NZ_FSRK01000003.1"/>
</dbReference>